<dbReference type="InterPro" id="IPR002657">
    <property type="entry name" value="BilAc:Na_symport/Acr3"/>
</dbReference>
<dbReference type="GO" id="GO:0015105">
    <property type="term" value="F:arsenite transmembrane transporter activity"/>
    <property type="evidence" value="ECO:0007669"/>
    <property type="project" value="TreeGrafter"/>
</dbReference>
<protein>
    <submittedName>
        <fullName evidence="11">Arsenical-resistance protein</fullName>
    </submittedName>
</protein>
<dbReference type="FunFam" id="1.20.1530.20:FF:000009">
    <property type="entry name" value="Arsenite transporter, ACR3 family"/>
    <property type="match status" value="1"/>
</dbReference>
<dbReference type="GO" id="GO:0005886">
    <property type="term" value="C:plasma membrane"/>
    <property type="evidence" value="ECO:0007669"/>
    <property type="project" value="UniProtKB-SubCell"/>
</dbReference>
<evidence type="ECO:0000256" key="3">
    <source>
        <dbReference type="ARBA" id="ARBA00022448"/>
    </source>
</evidence>
<evidence type="ECO:0000256" key="5">
    <source>
        <dbReference type="ARBA" id="ARBA00022692"/>
    </source>
</evidence>
<dbReference type="Gene3D" id="3.40.50.2300">
    <property type="match status" value="1"/>
</dbReference>
<dbReference type="InterPro" id="IPR038770">
    <property type="entry name" value="Na+/solute_symporter_sf"/>
</dbReference>
<dbReference type="InterPro" id="IPR023485">
    <property type="entry name" value="Ptyr_pPase"/>
</dbReference>
<feature type="transmembrane region" description="Helical" evidence="9">
    <location>
        <begin position="97"/>
        <end position="116"/>
    </location>
</feature>
<keyword evidence="4" id="KW-1003">Cell membrane</keyword>
<dbReference type="CDD" id="cd16345">
    <property type="entry name" value="LMWP_ArsC"/>
    <property type="match status" value="1"/>
</dbReference>
<evidence type="ECO:0000256" key="9">
    <source>
        <dbReference type="SAM" id="Phobius"/>
    </source>
</evidence>
<name>A0A1A2SYS7_MYCNT</name>
<dbReference type="Proteomes" id="UP000092389">
    <property type="component" value="Unassembled WGS sequence"/>
</dbReference>
<dbReference type="GO" id="GO:0015104">
    <property type="term" value="F:antimonite transmembrane transporter activity"/>
    <property type="evidence" value="ECO:0007669"/>
    <property type="project" value="TreeGrafter"/>
</dbReference>
<feature type="transmembrane region" description="Helical" evidence="9">
    <location>
        <begin position="195"/>
        <end position="214"/>
    </location>
</feature>
<feature type="transmembrane region" description="Helical" evidence="9">
    <location>
        <begin position="153"/>
        <end position="175"/>
    </location>
</feature>
<dbReference type="InterPro" id="IPR036196">
    <property type="entry name" value="Ptyr_pPase_sf"/>
</dbReference>
<evidence type="ECO:0000313" key="12">
    <source>
        <dbReference type="Proteomes" id="UP000092389"/>
    </source>
</evidence>
<keyword evidence="6" id="KW-0059">Arsenical resistance</keyword>
<evidence type="ECO:0000256" key="2">
    <source>
        <dbReference type="ARBA" id="ARBA00010110"/>
    </source>
</evidence>
<sequence>MRVMTQTRIGTGSPLSARLSTLDRFLPGWIAIAMVAGLLLGRLIPGLGRAVGAVAVDGISLPIAIGLLVMMYPVLAKVRYDRLGTVTADRKLMVTSLVLNWLVGPAVMFALAWLMLPDLPEYRTGLIIVGLARCIAMVIIWNDLACGDREAAAVLVALNSIFQVVMFAALGWFYLSVLPGWLGLDTTGIDVSAWQIAKSVLIFLGIPLLAGYLSRRLGERAKGRGWYESRFLPRIGPWALYGLLFTIVILFALQGHQITSRPWDVARIALPLLAYFAIMWAGGYALGVLLRLGYARTTTLAFTAAGNNFELAIAVAIATYGAASGQALAGVVGPLIEVPVLVALVYVSLALRPRLFGAAGSSSAGADRPSVLFVCVHNAGRSQMAAALLSHLAGDRIDVRSAGTEPADHINPAAVAVMAEWGIDITDTPKILTADAVQTSDIVITMGCGDTCPYFPGVSYRDWRLRDPAGQPVETVRAIRQDIAEHVRALIAELLGTTMTIQTPVTKGK</sequence>
<evidence type="ECO:0000256" key="1">
    <source>
        <dbReference type="ARBA" id="ARBA00004651"/>
    </source>
</evidence>
<dbReference type="SUPFAM" id="SSF52788">
    <property type="entry name" value="Phosphotyrosine protein phosphatases I"/>
    <property type="match status" value="1"/>
</dbReference>
<accession>A0A1A2SYS7</accession>
<evidence type="ECO:0000313" key="11">
    <source>
        <dbReference type="EMBL" id="OBH69309.1"/>
    </source>
</evidence>
<keyword evidence="7 9" id="KW-1133">Transmembrane helix</keyword>
<organism evidence="11 12">
    <name type="scientific">Mycobacterium mantenii</name>
    <dbReference type="NCBI Taxonomy" id="560555"/>
    <lineage>
        <taxon>Bacteria</taxon>
        <taxon>Bacillati</taxon>
        <taxon>Actinomycetota</taxon>
        <taxon>Actinomycetes</taxon>
        <taxon>Mycobacteriales</taxon>
        <taxon>Mycobacteriaceae</taxon>
        <taxon>Mycobacterium</taxon>
        <taxon>Mycobacterium avium complex (MAC)</taxon>
    </lineage>
</organism>
<dbReference type="PANTHER" id="PTHR43057:SF1">
    <property type="entry name" value="ARSENICAL-RESISTANCE PROTEIN 3"/>
    <property type="match status" value="1"/>
</dbReference>
<feature type="transmembrane region" description="Helical" evidence="9">
    <location>
        <begin position="50"/>
        <end position="76"/>
    </location>
</feature>
<evidence type="ECO:0000256" key="6">
    <source>
        <dbReference type="ARBA" id="ARBA00022849"/>
    </source>
</evidence>
<keyword evidence="8 9" id="KW-0472">Membrane</keyword>
<keyword evidence="5 9" id="KW-0812">Transmembrane</keyword>
<dbReference type="Pfam" id="PF01451">
    <property type="entry name" value="LMWPc"/>
    <property type="match status" value="1"/>
</dbReference>
<dbReference type="Pfam" id="PF01758">
    <property type="entry name" value="SBF"/>
    <property type="match status" value="1"/>
</dbReference>
<dbReference type="GO" id="GO:0015297">
    <property type="term" value="F:antiporter activity"/>
    <property type="evidence" value="ECO:0007669"/>
    <property type="project" value="InterPro"/>
</dbReference>
<dbReference type="Gene3D" id="1.20.1530.20">
    <property type="match status" value="1"/>
</dbReference>
<evidence type="ECO:0000256" key="4">
    <source>
        <dbReference type="ARBA" id="ARBA00022475"/>
    </source>
</evidence>
<dbReference type="GO" id="GO:0046685">
    <property type="term" value="P:response to arsenic-containing substance"/>
    <property type="evidence" value="ECO:0007669"/>
    <property type="project" value="UniProtKB-KW"/>
</dbReference>
<dbReference type="PANTHER" id="PTHR43057">
    <property type="entry name" value="ARSENITE EFFLUX TRANSPORTER"/>
    <property type="match status" value="1"/>
</dbReference>
<dbReference type="NCBIfam" id="TIGR00832">
    <property type="entry name" value="acr3"/>
    <property type="match status" value="1"/>
</dbReference>
<feature type="transmembrane region" description="Helical" evidence="9">
    <location>
        <begin position="300"/>
        <end position="321"/>
    </location>
</feature>
<feature type="domain" description="Phosphotyrosine protein phosphatase I" evidence="10">
    <location>
        <begin position="369"/>
        <end position="493"/>
    </location>
</feature>
<dbReference type="AlphaFoldDB" id="A0A1A2SYS7"/>
<dbReference type="SMART" id="SM00226">
    <property type="entry name" value="LMWPc"/>
    <property type="match status" value="1"/>
</dbReference>
<comment type="subcellular location">
    <subcellularLocation>
        <location evidence="1">Cell membrane</location>
        <topology evidence="1">Multi-pass membrane protein</topology>
    </subcellularLocation>
</comment>
<proteinExistence type="inferred from homology"/>
<feature type="transmembrane region" description="Helical" evidence="9">
    <location>
        <begin position="327"/>
        <end position="347"/>
    </location>
</feature>
<comment type="similarity">
    <text evidence="2">Belongs to the arsenical resistance-3 (ACR3) (TC 2.A.59) family.</text>
</comment>
<feature type="transmembrane region" description="Helical" evidence="9">
    <location>
        <begin position="273"/>
        <end position="293"/>
    </location>
</feature>
<evidence type="ECO:0000256" key="8">
    <source>
        <dbReference type="ARBA" id="ARBA00023136"/>
    </source>
</evidence>
<dbReference type="EMBL" id="LZJU01000161">
    <property type="protein sequence ID" value="OBH69309.1"/>
    <property type="molecule type" value="Genomic_DNA"/>
</dbReference>
<gene>
    <name evidence="11" type="ORF">A5683_05415</name>
</gene>
<feature type="transmembrane region" description="Helical" evidence="9">
    <location>
        <begin position="122"/>
        <end position="141"/>
    </location>
</feature>
<evidence type="ECO:0000259" key="10">
    <source>
        <dbReference type="SMART" id="SM00226"/>
    </source>
</evidence>
<dbReference type="InterPro" id="IPR004706">
    <property type="entry name" value="Arsenical-R_Acr3"/>
</dbReference>
<reference evidence="11 12" key="1">
    <citation type="submission" date="2016-06" db="EMBL/GenBank/DDBJ databases">
        <authorList>
            <person name="Kjaerup R.B."/>
            <person name="Dalgaard T.S."/>
            <person name="Juul-Madsen H.R."/>
        </authorList>
    </citation>
    <scope>NUCLEOTIDE SEQUENCE [LARGE SCALE GENOMIC DNA]</scope>
    <source>
        <strain evidence="11 12">E152</strain>
    </source>
</reference>
<evidence type="ECO:0000256" key="7">
    <source>
        <dbReference type="ARBA" id="ARBA00022989"/>
    </source>
</evidence>
<feature type="transmembrane region" description="Helical" evidence="9">
    <location>
        <begin position="235"/>
        <end position="253"/>
    </location>
</feature>
<keyword evidence="3" id="KW-0813">Transport</keyword>
<feature type="transmembrane region" description="Helical" evidence="9">
    <location>
        <begin position="25"/>
        <end position="44"/>
    </location>
</feature>
<comment type="caution">
    <text evidence="11">The sequence shown here is derived from an EMBL/GenBank/DDBJ whole genome shotgun (WGS) entry which is preliminary data.</text>
</comment>